<gene>
    <name evidence="2" type="ORF">POF45_01910</name>
</gene>
<evidence type="ECO:0000259" key="1">
    <source>
        <dbReference type="Pfam" id="PF23947"/>
    </source>
</evidence>
<feature type="domain" description="DUF7281" evidence="1">
    <location>
        <begin position="102"/>
        <end position="268"/>
    </location>
</feature>
<reference evidence="2 3" key="1">
    <citation type="submission" date="2023-02" db="EMBL/GenBank/DDBJ databases">
        <title>Pseudomonas chrutzelriedensis sp. nov., a potently antifungal strain isolated from moss.</title>
        <authorList>
            <person name="Schnyder A."/>
            <person name="Kalawong R."/>
            <person name="Eberl L."/>
            <person name="Agnoli K."/>
        </authorList>
    </citation>
    <scope>NUCLEOTIDE SEQUENCE [LARGE SCALE GENOMIC DNA]</scope>
    <source>
        <strain evidence="2 3">681</strain>
    </source>
</reference>
<proteinExistence type="predicted"/>
<comment type="caution">
    <text evidence="2">The sequence shown here is derived from an EMBL/GenBank/DDBJ whole genome shotgun (WGS) entry which is preliminary data.</text>
</comment>
<dbReference type="RefSeq" id="WP_282314901.1">
    <property type="nucleotide sequence ID" value="NZ_JARBWL010000001.1"/>
</dbReference>
<dbReference type="InterPro" id="IPR055705">
    <property type="entry name" value="DUF7281"/>
</dbReference>
<dbReference type="EMBL" id="JARBWL010000001">
    <property type="protein sequence ID" value="MDI2590186.1"/>
    <property type="molecule type" value="Genomic_DNA"/>
</dbReference>
<evidence type="ECO:0000313" key="3">
    <source>
        <dbReference type="Proteomes" id="UP001159100"/>
    </source>
</evidence>
<name>A0ABT6QH24_9PSED</name>
<accession>A0ABT6QH24</accession>
<sequence>MSIFTTRRSITPIVKAIRQHATKVQLNATWSRLHSDYGIGTKFGSSSLALSEGDLHTLRVMLQRDAGIDALHQSLGELEGDRIDTAKKSRNEKLARLRTADRVVMVASLSGQLELASGIYRHPIGGSLNVPAEELHGSERVLLVENLAVMFAIHEYRWPDEVKRLPMLFRGSPQNTAAAVTKALAGVTDVICFPDYDPQGWMNTLTIKARGIVVPTMDAIECIIAEEWDKPQDYERQHVAREWLRRIELPQVEDLLTRELAISQESMAGMGLEVLDLCSWKI</sequence>
<dbReference type="InterPro" id="IPR036078">
    <property type="entry name" value="Spo11/TopoVI_A_sf"/>
</dbReference>
<keyword evidence="3" id="KW-1185">Reference proteome</keyword>
<dbReference type="Proteomes" id="UP001159100">
    <property type="component" value="Unassembled WGS sequence"/>
</dbReference>
<dbReference type="SUPFAM" id="SSF56726">
    <property type="entry name" value="DNA topoisomerase IV, alpha subunit"/>
    <property type="match status" value="1"/>
</dbReference>
<organism evidence="2 3">
    <name type="scientific">Pseudomonas fungipugnans</name>
    <dbReference type="NCBI Taxonomy" id="3024217"/>
    <lineage>
        <taxon>Bacteria</taxon>
        <taxon>Pseudomonadati</taxon>
        <taxon>Pseudomonadota</taxon>
        <taxon>Gammaproteobacteria</taxon>
        <taxon>Pseudomonadales</taxon>
        <taxon>Pseudomonadaceae</taxon>
        <taxon>Pseudomonas</taxon>
    </lineage>
</organism>
<protein>
    <recommendedName>
        <fullName evidence="1">DUF7281 domain-containing protein</fullName>
    </recommendedName>
</protein>
<evidence type="ECO:0000313" key="2">
    <source>
        <dbReference type="EMBL" id="MDI2590186.1"/>
    </source>
</evidence>
<dbReference type="Pfam" id="PF23947">
    <property type="entry name" value="DUF7281"/>
    <property type="match status" value="1"/>
</dbReference>